<name>A0A3R9Q3E9_9BACI</name>
<reference evidence="2 3" key="1">
    <citation type="submission" date="2018-10" db="EMBL/GenBank/DDBJ databases">
        <title>Draft genome sequence of Bacillus salarius IM0101, isolated from a hypersaline soil in Inner Mongolia, China.</title>
        <authorList>
            <person name="Yamprayoonswat W."/>
            <person name="Boonvisut S."/>
            <person name="Jumpathong W."/>
            <person name="Sittihan S."/>
            <person name="Ruangsuj P."/>
            <person name="Wanthongcharoen S."/>
            <person name="Thongpramul N."/>
            <person name="Pimmason S."/>
            <person name="Yu B."/>
            <person name="Yasawong M."/>
        </authorList>
    </citation>
    <scope>NUCLEOTIDE SEQUENCE [LARGE SCALE GENOMIC DNA]</scope>
    <source>
        <strain evidence="2 3">IM0101</strain>
    </source>
</reference>
<comment type="caution">
    <text evidence="2">The sequence shown here is derived from an EMBL/GenBank/DDBJ whole genome shotgun (WGS) entry which is preliminary data.</text>
</comment>
<dbReference type="Pfam" id="PF00534">
    <property type="entry name" value="Glycos_transf_1"/>
    <property type="match status" value="1"/>
</dbReference>
<dbReference type="PANTHER" id="PTHR46660:SF2">
    <property type="entry name" value="GLYCOSYLTRANSFERASE 1 DOMAIN-CONTAINING PROTEIN 1"/>
    <property type="match status" value="1"/>
</dbReference>
<dbReference type="SUPFAM" id="SSF53756">
    <property type="entry name" value="UDP-Glycosyltransferase/glycogen phosphorylase"/>
    <property type="match status" value="1"/>
</dbReference>
<dbReference type="InterPro" id="IPR052622">
    <property type="entry name" value="Glycosyltransferase_G1"/>
</dbReference>
<dbReference type="InterPro" id="IPR001296">
    <property type="entry name" value="Glyco_trans_1"/>
</dbReference>
<keyword evidence="3" id="KW-1185">Reference proteome</keyword>
<dbReference type="AlphaFoldDB" id="A0A3R9Q3E9"/>
<evidence type="ECO:0000313" key="2">
    <source>
        <dbReference type="EMBL" id="RSL32755.1"/>
    </source>
</evidence>
<evidence type="ECO:0000259" key="1">
    <source>
        <dbReference type="Pfam" id="PF00534"/>
    </source>
</evidence>
<feature type="domain" description="Glycosyl transferase family 1" evidence="1">
    <location>
        <begin position="177"/>
        <end position="331"/>
    </location>
</feature>
<dbReference type="PANTHER" id="PTHR46660">
    <property type="match status" value="1"/>
</dbReference>
<dbReference type="Gene3D" id="3.40.50.2000">
    <property type="entry name" value="Glycogen Phosphorylase B"/>
    <property type="match status" value="2"/>
</dbReference>
<dbReference type="EMBL" id="RBVX01000012">
    <property type="protein sequence ID" value="RSL32755.1"/>
    <property type="molecule type" value="Genomic_DNA"/>
</dbReference>
<proteinExistence type="predicted"/>
<dbReference type="OrthoDB" id="9772485at2"/>
<evidence type="ECO:0000313" key="3">
    <source>
        <dbReference type="Proteomes" id="UP000275076"/>
    </source>
</evidence>
<sequence>MNRIGRNDKKMKECGVTMTNRNGLSILYLTPYFYSKRGNATTAKRMKKYLEEAGHQVNVFAFEEEDGPIEDLINESDIIHALHVRRTAEYVASKGITFQKPFVLTTGGTDVNIDLNHPKRKKQMEEFLSESEALTVFTEDGKDKVIADFPWLKNQVYVIPQAVEFESDTSCVPYSLPEGFPKLVLPAGLRPVKDVLFVLEELDKQVLDYPNLQFLIVGEVLDNNVAQQVMEASYSRPWLTYKDPLDSKQMMAVYKWADVVINTSKSEGQPMSLLEGMAAGIPALARVNPGNDSVIIPGYNGYLFTSAVDFSQQLQRLFQNKSHYEEIAAKAADYVQTYHNPEEEAQYYIDLYYSLLLY</sequence>
<accession>A0A3R9Q3E9</accession>
<dbReference type="CDD" id="cd03801">
    <property type="entry name" value="GT4_PimA-like"/>
    <property type="match status" value="1"/>
</dbReference>
<gene>
    <name evidence="2" type="ORF">D7Z54_13480</name>
</gene>
<protein>
    <submittedName>
        <fullName evidence="2">Glycosyltransferase</fullName>
    </submittedName>
</protein>
<dbReference type="Proteomes" id="UP000275076">
    <property type="component" value="Unassembled WGS sequence"/>
</dbReference>
<organism evidence="2 3">
    <name type="scientific">Salibacterium salarium</name>
    <dbReference type="NCBI Taxonomy" id="284579"/>
    <lineage>
        <taxon>Bacteria</taxon>
        <taxon>Bacillati</taxon>
        <taxon>Bacillota</taxon>
        <taxon>Bacilli</taxon>
        <taxon>Bacillales</taxon>
        <taxon>Bacillaceae</taxon>
    </lineage>
</organism>
<dbReference type="GO" id="GO:0016757">
    <property type="term" value="F:glycosyltransferase activity"/>
    <property type="evidence" value="ECO:0007669"/>
    <property type="project" value="InterPro"/>
</dbReference>
<keyword evidence="2" id="KW-0808">Transferase</keyword>